<dbReference type="RefSeq" id="XP_036370930.1">
    <property type="nucleotide sequence ID" value="XM_036515037.1"/>
</dbReference>
<dbReference type="SMART" id="SM00397">
    <property type="entry name" value="t_SNARE"/>
    <property type="match status" value="1"/>
</dbReference>
<dbReference type="PROSITE" id="PS00914">
    <property type="entry name" value="SYNTAXIN"/>
    <property type="match status" value="1"/>
</dbReference>
<dbReference type="PANTHER" id="PTHR19957">
    <property type="entry name" value="SYNTAXIN"/>
    <property type="match status" value="1"/>
</dbReference>
<dbReference type="InterPro" id="IPR006011">
    <property type="entry name" value="Syntaxin_N"/>
</dbReference>
<evidence type="ECO:0000256" key="3">
    <source>
        <dbReference type="SAM" id="MobiDB-lite"/>
    </source>
</evidence>
<dbReference type="AlphaFoldDB" id="A0A7E6FTH0"/>
<dbReference type="Gene3D" id="1.20.58.70">
    <property type="match status" value="1"/>
</dbReference>
<dbReference type="GO" id="GO:0048278">
    <property type="term" value="P:vesicle docking"/>
    <property type="evidence" value="ECO:0007669"/>
    <property type="project" value="TreeGrafter"/>
</dbReference>
<dbReference type="InterPro" id="IPR000727">
    <property type="entry name" value="T_SNARE_dom"/>
</dbReference>
<dbReference type="Gene3D" id="1.20.5.110">
    <property type="match status" value="1"/>
</dbReference>
<name>A0A7E6FTH0_9MOLL</name>
<organism evidence="5 6">
    <name type="scientific">Octopus sinensis</name>
    <name type="common">East Asian common octopus</name>
    <dbReference type="NCBI Taxonomy" id="2607531"/>
    <lineage>
        <taxon>Eukaryota</taxon>
        <taxon>Metazoa</taxon>
        <taxon>Spiralia</taxon>
        <taxon>Lophotrochozoa</taxon>
        <taxon>Mollusca</taxon>
        <taxon>Cephalopoda</taxon>
        <taxon>Coleoidea</taxon>
        <taxon>Octopodiformes</taxon>
        <taxon>Octopoda</taxon>
        <taxon>Incirrata</taxon>
        <taxon>Octopodidae</taxon>
        <taxon>Octopus</taxon>
    </lineage>
</organism>
<keyword evidence="5" id="KW-1185">Reference proteome</keyword>
<dbReference type="Pfam" id="PF14523">
    <property type="entry name" value="Syntaxin_2"/>
    <property type="match status" value="1"/>
</dbReference>
<evidence type="ECO:0000259" key="4">
    <source>
        <dbReference type="PROSITE" id="PS50192"/>
    </source>
</evidence>
<evidence type="ECO:0000256" key="2">
    <source>
        <dbReference type="RuleBase" id="RU003858"/>
    </source>
</evidence>
<dbReference type="InterPro" id="IPR006012">
    <property type="entry name" value="Syntaxin/epimorphin_CS"/>
</dbReference>
<dbReference type="GO" id="GO:0005484">
    <property type="term" value="F:SNAP receptor activity"/>
    <property type="evidence" value="ECO:0007669"/>
    <property type="project" value="InterPro"/>
</dbReference>
<evidence type="ECO:0000313" key="5">
    <source>
        <dbReference type="Proteomes" id="UP000515154"/>
    </source>
</evidence>
<dbReference type="GO" id="GO:0000149">
    <property type="term" value="F:SNARE binding"/>
    <property type="evidence" value="ECO:0007669"/>
    <property type="project" value="TreeGrafter"/>
</dbReference>
<feature type="region of interest" description="Disordered" evidence="3">
    <location>
        <begin position="1"/>
        <end position="29"/>
    </location>
</feature>
<dbReference type="FunFam" id="1.20.58.70:FF:000006">
    <property type="entry name" value="Syntaxin 7"/>
    <property type="match status" value="1"/>
</dbReference>
<sequence>MASYGQLGNDRGYSSYQSGGQSYSHSENENEFARLSKSVSNNIQKIVKNVAELQRMVQHIGTAKDSTDLRDKLHEIQHYTNQLAKETTSYLKELAHFPQPASASDQRQRKMQNERLRSEFSDALNNFQTVQRTAAEKERASVHRARAHSGYGPMDFAEEKSSDDHLVNVGGFSQTKQVLQMEEDVDLQLIQEREEAIVKLESDIRDVNQIFKELGVMVHEQGEGIDSIEANVVSAEISIEEGVVQLSKAKEYQVSGSDFFRYSLYLLWHGLVAVTALLRKPKNLIDKLLHYSIFLLTFIALANEHC</sequence>
<dbReference type="InterPro" id="IPR045242">
    <property type="entry name" value="Syntaxin"/>
</dbReference>
<gene>
    <name evidence="6" type="primary">LOC115226555</name>
</gene>
<evidence type="ECO:0000256" key="1">
    <source>
        <dbReference type="ARBA" id="ARBA00009063"/>
    </source>
</evidence>
<comment type="similarity">
    <text evidence="1 2">Belongs to the syntaxin family.</text>
</comment>
<dbReference type="Proteomes" id="UP000515154">
    <property type="component" value="Linkage group LG30"/>
</dbReference>
<dbReference type="SMART" id="SM00503">
    <property type="entry name" value="SynN"/>
    <property type="match status" value="1"/>
</dbReference>
<dbReference type="CDD" id="cd00179">
    <property type="entry name" value="SynN"/>
    <property type="match status" value="1"/>
</dbReference>
<dbReference type="GO" id="GO:0006886">
    <property type="term" value="P:intracellular protein transport"/>
    <property type="evidence" value="ECO:0007669"/>
    <property type="project" value="InterPro"/>
</dbReference>
<protein>
    <submittedName>
        <fullName evidence="6">Syntaxin-7 isoform X1</fullName>
    </submittedName>
</protein>
<dbReference type="InterPro" id="IPR010989">
    <property type="entry name" value="SNARE"/>
</dbReference>
<dbReference type="PANTHER" id="PTHR19957:SF411">
    <property type="entry name" value="LD23667P"/>
    <property type="match status" value="1"/>
</dbReference>
<reference evidence="6" key="1">
    <citation type="submission" date="2025-08" db="UniProtKB">
        <authorList>
            <consortium name="RefSeq"/>
        </authorList>
    </citation>
    <scope>IDENTIFICATION</scope>
</reference>
<accession>A0A7E6FTH0</accession>
<dbReference type="GO" id="GO:0008021">
    <property type="term" value="C:synaptic vesicle"/>
    <property type="evidence" value="ECO:0007669"/>
    <property type="project" value="TreeGrafter"/>
</dbReference>
<feature type="compositionally biased region" description="Low complexity" evidence="3">
    <location>
        <begin position="12"/>
        <end position="24"/>
    </location>
</feature>
<dbReference type="GO" id="GO:0006906">
    <property type="term" value="P:vesicle fusion"/>
    <property type="evidence" value="ECO:0007669"/>
    <property type="project" value="TreeGrafter"/>
</dbReference>
<dbReference type="PROSITE" id="PS50192">
    <property type="entry name" value="T_SNARE"/>
    <property type="match status" value="1"/>
</dbReference>
<evidence type="ECO:0000313" key="6">
    <source>
        <dbReference type="RefSeq" id="XP_036370930.1"/>
    </source>
</evidence>
<proteinExistence type="inferred from homology"/>
<dbReference type="CDD" id="cd15847">
    <property type="entry name" value="SNARE_syntaxin7_like"/>
    <property type="match status" value="1"/>
</dbReference>
<dbReference type="SUPFAM" id="SSF47661">
    <property type="entry name" value="t-snare proteins"/>
    <property type="match status" value="1"/>
</dbReference>
<feature type="domain" description="T-SNARE coiled-coil homology" evidence="4">
    <location>
        <begin position="187"/>
        <end position="249"/>
    </location>
</feature>
<dbReference type="GO" id="GO:0031201">
    <property type="term" value="C:SNARE complex"/>
    <property type="evidence" value="ECO:0007669"/>
    <property type="project" value="TreeGrafter"/>
</dbReference>